<protein>
    <submittedName>
        <fullName evidence="1">PHP domain-containing protein</fullName>
    </submittedName>
</protein>
<dbReference type="PANTHER" id="PTHR42924">
    <property type="entry name" value="EXONUCLEASE"/>
    <property type="match status" value="1"/>
</dbReference>
<dbReference type="RefSeq" id="WP_027313018.1">
    <property type="nucleotide sequence ID" value="NZ_JBHLZN010000001.1"/>
</dbReference>
<dbReference type="InterPro" id="IPR016195">
    <property type="entry name" value="Pol/histidinol_Pase-like"/>
</dbReference>
<evidence type="ECO:0000313" key="2">
    <source>
        <dbReference type="Proteomes" id="UP001589628"/>
    </source>
</evidence>
<dbReference type="EMBL" id="JBHLZN010000001">
    <property type="protein sequence ID" value="MFB9885419.1"/>
    <property type="molecule type" value="Genomic_DNA"/>
</dbReference>
<dbReference type="Proteomes" id="UP001589628">
    <property type="component" value="Unassembled WGS sequence"/>
</dbReference>
<sequence>MFDYHLHTTESDGVLTPSQLLAELQAQQIESFFITDHDHVCLWDGITAAGVELSCVWSNQLIHVVGLNLSLDQQAPIYQHCQGIALQRQLRGEKIAERLHKKGFSGALQGALVYADGGMLCRPHFARWMVEQGHVKDIAQAFKKYLGPGKVGDIKAEWPHLTHAVDVINASGGVAVLAHPKQYRMSNTKLKMLMKDFKAAGGQAVEVCNGLQSSEEVAYLSQLTLQLELLASAGSDFHGPATPYHQVGRFTALPQELTPVHTLWR</sequence>
<gene>
    <name evidence="1" type="ORF">ACFFLH_03200</name>
</gene>
<dbReference type="SUPFAM" id="SSF89550">
    <property type="entry name" value="PHP domain-like"/>
    <property type="match status" value="1"/>
</dbReference>
<proteinExistence type="predicted"/>
<dbReference type="Gene3D" id="1.10.150.650">
    <property type="match status" value="1"/>
</dbReference>
<dbReference type="CDD" id="cd07438">
    <property type="entry name" value="PHP_HisPPase_AMP"/>
    <property type="match status" value="1"/>
</dbReference>
<dbReference type="InterPro" id="IPR052018">
    <property type="entry name" value="PHP_domain"/>
</dbReference>
<organism evidence="1 2">
    <name type="scientific">Balneatrix alpica</name>
    <dbReference type="NCBI Taxonomy" id="75684"/>
    <lineage>
        <taxon>Bacteria</taxon>
        <taxon>Pseudomonadati</taxon>
        <taxon>Pseudomonadota</taxon>
        <taxon>Gammaproteobacteria</taxon>
        <taxon>Oceanospirillales</taxon>
        <taxon>Balneatrichaceae</taxon>
        <taxon>Balneatrix</taxon>
    </lineage>
</organism>
<dbReference type="PANTHER" id="PTHR42924:SF3">
    <property type="entry name" value="POLYMERASE_HISTIDINOL PHOSPHATASE N-TERMINAL DOMAIN-CONTAINING PROTEIN"/>
    <property type="match status" value="1"/>
</dbReference>
<reference evidence="1 2" key="1">
    <citation type="submission" date="2024-09" db="EMBL/GenBank/DDBJ databases">
        <authorList>
            <person name="Sun Q."/>
            <person name="Mori K."/>
        </authorList>
    </citation>
    <scope>NUCLEOTIDE SEQUENCE [LARGE SCALE GENOMIC DNA]</scope>
    <source>
        <strain evidence="1 2">ATCC 51285</strain>
    </source>
</reference>
<keyword evidence="2" id="KW-1185">Reference proteome</keyword>
<evidence type="ECO:0000313" key="1">
    <source>
        <dbReference type="EMBL" id="MFB9885419.1"/>
    </source>
</evidence>
<dbReference type="Gene3D" id="3.20.20.140">
    <property type="entry name" value="Metal-dependent hydrolases"/>
    <property type="match status" value="1"/>
</dbReference>
<name>A0ABV5ZBC4_9GAMM</name>
<accession>A0ABV5ZBC4</accession>
<comment type="caution">
    <text evidence="1">The sequence shown here is derived from an EMBL/GenBank/DDBJ whole genome shotgun (WGS) entry which is preliminary data.</text>
</comment>